<comment type="caution">
    <text evidence="2">The sequence shown here is derived from an EMBL/GenBank/DDBJ whole genome shotgun (WGS) entry which is preliminary data.</text>
</comment>
<accession>A0A9D1CVM7</accession>
<dbReference type="EMBL" id="DVFW01000047">
    <property type="protein sequence ID" value="HIQ81379.1"/>
    <property type="molecule type" value="Genomic_DNA"/>
</dbReference>
<gene>
    <name evidence="2" type="ORF">IAD32_08905</name>
</gene>
<feature type="transmembrane region" description="Helical" evidence="1">
    <location>
        <begin position="12"/>
        <end position="34"/>
    </location>
</feature>
<evidence type="ECO:0000256" key="1">
    <source>
        <dbReference type="SAM" id="Phobius"/>
    </source>
</evidence>
<reference evidence="2" key="1">
    <citation type="submission" date="2020-10" db="EMBL/GenBank/DDBJ databases">
        <authorList>
            <person name="Gilroy R."/>
        </authorList>
    </citation>
    <scope>NUCLEOTIDE SEQUENCE</scope>
    <source>
        <strain evidence="2">ChiSjej1B19-3389</strain>
    </source>
</reference>
<dbReference type="AlphaFoldDB" id="A0A9D1CVM7"/>
<feature type="transmembrane region" description="Helical" evidence="1">
    <location>
        <begin position="109"/>
        <end position="129"/>
    </location>
</feature>
<feature type="transmembrane region" description="Helical" evidence="1">
    <location>
        <begin position="80"/>
        <end position="97"/>
    </location>
</feature>
<dbReference type="Proteomes" id="UP000886787">
    <property type="component" value="Unassembled WGS sequence"/>
</dbReference>
<evidence type="ECO:0000313" key="2">
    <source>
        <dbReference type="EMBL" id="HIQ81379.1"/>
    </source>
</evidence>
<organism evidence="2 3">
    <name type="scientific">Candidatus Scatavimonas merdigallinarum</name>
    <dbReference type="NCBI Taxonomy" id="2840914"/>
    <lineage>
        <taxon>Bacteria</taxon>
        <taxon>Bacillati</taxon>
        <taxon>Bacillota</taxon>
        <taxon>Clostridia</taxon>
        <taxon>Eubacteriales</taxon>
        <taxon>Oscillospiraceae</taxon>
        <taxon>Oscillospiraceae incertae sedis</taxon>
        <taxon>Candidatus Scatavimonas</taxon>
    </lineage>
</organism>
<keyword evidence="1" id="KW-0472">Membrane</keyword>
<evidence type="ECO:0000313" key="3">
    <source>
        <dbReference type="Proteomes" id="UP000886787"/>
    </source>
</evidence>
<proteinExistence type="predicted"/>
<name>A0A9D1CVM7_9FIRM</name>
<feature type="transmembrane region" description="Helical" evidence="1">
    <location>
        <begin position="41"/>
        <end position="74"/>
    </location>
</feature>
<reference evidence="2" key="2">
    <citation type="journal article" date="2021" name="PeerJ">
        <title>Extensive microbial diversity within the chicken gut microbiome revealed by metagenomics and culture.</title>
        <authorList>
            <person name="Gilroy R."/>
            <person name="Ravi A."/>
            <person name="Getino M."/>
            <person name="Pursley I."/>
            <person name="Horton D.L."/>
            <person name="Alikhan N.F."/>
            <person name="Baker D."/>
            <person name="Gharbi K."/>
            <person name="Hall N."/>
            <person name="Watson M."/>
            <person name="Adriaenssens E.M."/>
            <person name="Foster-Nyarko E."/>
            <person name="Jarju S."/>
            <person name="Secka A."/>
            <person name="Antonio M."/>
            <person name="Oren A."/>
            <person name="Chaudhuri R.R."/>
            <person name="La Ragione R."/>
            <person name="Hildebrand F."/>
            <person name="Pallen M.J."/>
        </authorList>
    </citation>
    <scope>NUCLEOTIDE SEQUENCE</scope>
    <source>
        <strain evidence="2">ChiSjej1B19-3389</strain>
    </source>
</reference>
<sequence>MMKNGVTSSYQIAFGGVIAAVSLVIMLITGFIPIGTYACPALAGFLLAAVVIELGAGWAWAVFAAVALASVFFAGDKEAALYYMLFFGFYPILKAKIETISTRWGQRAVKCGVFNLCMVAAFYVGIYLLSVPKEAFTLGGVYLPLVFLLFGNLFFIVYDIAATRLITVYIQVWRKKLFKNVR</sequence>
<keyword evidence="1" id="KW-1133">Transmembrane helix</keyword>
<keyword evidence="1" id="KW-0812">Transmembrane</keyword>
<protein>
    <submittedName>
        <fullName evidence="2">Uncharacterized protein</fullName>
    </submittedName>
</protein>
<feature type="transmembrane region" description="Helical" evidence="1">
    <location>
        <begin position="141"/>
        <end position="170"/>
    </location>
</feature>